<name>A0AAW4MUV0_9FIRM</name>
<protein>
    <submittedName>
        <fullName evidence="2">Uncharacterized protein</fullName>
    </submittedName>
</protein>
<evidence type="ECO:0000313" key="4">
    <source>
        <dbReference type="Proteomes" id="UP001196408"/>
    </source>
</evidence>
<comment type="caution">
    <text evidence="2">The sequence shown here is derived from an EMBL/GenBank/DDBJ whole genome shotgun (WGS) entry which is preliminary data.</text>
</comment>
<sequence length="231" mass="26560">MKKVLKVILGIVLSIVLVLGLLYGLFIYMIEYHVETVAKESYYEYEVVMQSVGAPLFFSSADGRLLLKKNDTIINKMDFTLSDDGGSIREDVWSVSWYKDHVGVVIQGTEQDDTLYNLYYNGKTNSSVVNGQDAITTQGDMANNNADEIRKELRMVADYLHYDDIDYGISAKGWMYATVYNKDGVTRHLNYYETHEHEYVYQETKNGYTTILGFYKIENGQVIDEHTTSWH</sequence>
<dbReference type="AlphaFoldDB" id="A0AAW4MUV0"/>
<proteinExistence type="predicted"/>
<feature type="transmembrane region" description="Helical" evidence="1">
    <location>
        <begin position="7"/>
        <end position="28"/>
    </location>
</feature>
<keyword evidence="5" id="KW-1185">Reference proteome</keyword>
<evidence type="ECO:0000313" key="5">
    <source>
        <dbReference type="Proteomes" id="UP001197492"/>
    </source>
</evidence>
<keyword evidence="1" id="KW-0472">Membrane</keyword>
<dbReference type="RefSeq" id="WP_217747779.1">
    <property type="nucleotide sequence ID" value="NZ_JAHOEB010000040.1"/>
</dbReference>
<dbReference type="EMBL" id="JAHOEL010000040">
    <property type="protein sequence ID" value="MBV3393021.1"/>
    <property type="molecule type" value="Genomic_DNA"/>
</dbReference>
<evidence type="ECO:0000313" key="3">
    <source>
        <dbReference type="EMBL" id="MBV3393021.1"/>
    </source>
</evidence>
<keyword evidence="1" id="KW-0812">Transmembrane</keyword>
<dbReference type="Proteomes" id="UP001197492">
    <property type="component" value="Unassembled WGS sequence"/>
</dbReference>
<keyword evidence="1" id="KW-1133">Transmembrane helix</keyword>
<reference evidence="2 5" key="1">
    <citation type="submission" date="2021-06" db="EMBL/GenBank/DDBJ databases">
        <title>Collection of gut derived symbiotic bacterial strains cultured from healthy donors.</title>
        <authorList>
            <person name="Lin H."/>
            <person name="Littmann E."/>
            <person name="Pamer E.G."/>
        </authorList>
    </citation>
    <scope>NUCLEOTIDE SEQUENCE</scope>
    <source>
        <strain evidence="3 5">MSK.21.70</strain>
        <strain evidence="2">MSK.21.82</strain>
    </source>
</reference>
<dbReference type="EMBL" id="JAHOEF010000040">
    <property type="protein sequence ID" value="MBV3382980.1"/>
    <property type="molecule type" value="Genomic_DNA"/>
</dbReference>
<accession>A0AAW4MUV0</accession>
<dbReference type="Proteomes" id="UP001196408">
    <property type="component" value="Unassembled WGS sequence"/>
</dbReference>
<organism evidence="2 4">
    <name type="scientific">Catenibacterium mitsuokai</name>
    <dbReference type="NCBI Taxonomy" id="100886"/>
    <lineage>
        <taxon>Bacteria</taxon>
        <taxon>Bacillati</taxon>
        <taxon>Bacillota</taxon>
        <taxon>Erysipelotrichia</taxon>
        <taxon>Erysipelotrichales</taxon>
        <taxon>Coprobacillaceae</taxon>
        <taxon>Catenibacterium</taxon>
    </lineage>
</organism>
<evidence type="ECO:0000256" key="1">
    <source>
        <dbReference type="SAM" id="Phobius"/>
    </source>
</evidence>
<gene>
    <name evidence="2" type="ORF">KSV97_07065</name>
    <name evidence="3" type="ORF">KSW06_07095</name>
</gene>
<evidence type="ECO:0000313" key="2">
    <source>
        <dbReference type="EMBL" id="MBV3382980.1"/>
    </source>
</evidence>